<comment type="similarity">
    <text evidence="2">Belongs to the kinesin light chain family.</text>
</comment>
<evidence type="ECO:0000256" key="4">
    <source>
        <dbReference type="ARBA" id="ARBA00022701"/>
    </source>
</evidence>
<dbReference type="GO" id="GO:0005737">
    <property type="term" value="C:cytoplasm"/>
    <property type="evidence" value="ECO:0007669"/>
    <property type="project" value="TreeGrafter"/>
</dbReference>
<keyword evidence="4" id="KW-0493">Microtubule</keyword>
<dbReference type="GO" id="GO:0005871">
    <property type="term" value="C:kinesin complex"/>
    <property type="evidence" value="ECO:0007669"/>
    <property type="project" value="InterPro"/>
</dbReference>
<proteinExistence type="inferred from homology"/>
<dbReference type="InterPro" id="IPR011990">
    <property type="entry name" value="TPR-like_helical_dom_sf"/>
</dbReference>
<evidence type="ECO:0000256" key="9">
    <source>
        <dbReference type="ARBA" id="ARBA00023212"/>
    </source>
</evidence>
<keyword evidence="8" id="KW-0505">Motor protein</keyword>
<name>A0A9W9Y6C8_9EURO</name>
<feature type="region of interest" description="Disordered" evidence="11">
    <location>
        <begin position="282"/>
        <end position="303"/>
    </location>
</feature>
<protein>
    <recommendedName>
        <fullName evidence="14">Tetratricopeptide-like helical</fullName>
    </recommendedName>
</protein>
<feature type="repeat" description="ANK" evidence="10">
    <location>
        <begin position="582"/>
        <end position="614"/>
    </location>
</feature>
<dbReference type="Gene3D" id="1.25.40.20">
    <property type="entry name" value="Ankyrin repeat-containing domain"/>
    <property type="match status" value="1"/>
</dbReference>
<dbReference type="InterPro" id="IPR002110">
    <property type="entry name" value="Ankyrin_rpt"/>
</dbReference>
<dbReference type="Gene3D" id="1.25.40.10">
    <property type="entry name" value="Tetratricopeptide repeat domain"/>
    <property type="match status" value="2"/>
</dbReference>
<keyword evidence="7" id="KW-0175">Coiled coil</keyword>
<reference evidence="12" key="1">
    <citation type="submission" date="2022-12" db="EMBL/GenBank/DDBJ databases">
        <authorList>
            <person name="Petersen C."/>
        </authorList>
    </citation>
    <scope>NUCLEOTIDE SEQUENCE</scope>
    <source>
        <strain evidence="12">IBT 29495</strain>
    </source>
</reference>
<evidence type="ECO:0000256" key="7">
    <source>
        <dbReference type="ARBA" id="ARBA00023054"/>
    </source>
</evidence>
<dbReference type="AlphaFoldDB" id="A0A9W9Y6C8"/>
<accession>A0A9W9Y6C8</accession>
<dbReference type="PROSITE" id="PS50297">
    <property type="entry name" value="ANK_REP_REGION"/>
    <property type="match status" value="3"/>
</dbReference>
<keyword evidence="5" id="KW-0677">Repeat</keyword>
<evidence type="ECO:0000256" key="2">
    <source>
        <dbReference type="ARBA" id="ARBA00009622"/>
    </source>
</evidence>
<dbReference type="Proteomes" id="UP001149954">
    <property type="component" value="Unassembled WGS sequence"/>
</dbReference>
<dbReference type="Pfam" id="PF13424">
    <property type="entry name" value="TPR_12"/>
    <property type="match status" value="2"/>
</dbReference>
<feature type="compositionally biased region" description="Acidic residues" evidence="11">
    <location>
        <begin position="113"/>
        <end position="131"/>
    </location>
</feature>
<dbReference type="OrthoDB" id="6133115at2759"/>
<dbReference type="GO" id="GO:0005874">
    <property type="term" value="C:microtubule"/>
    <property type="evidence" value="ECO:0007669"/>
    <property type="project" value="UniProtKB-KW"/>
</dbReference>
<organism evidence="12 13">
    <name type="scientific">Penicillium fimorum</name>
    <dbReference type="NCBI Taxonomy" id="1882269"/>
    <lineage>
        <taxon>Eukaryota</taxon>
        <taxon>Fungi</taxon>
        <taxon>Dikarya</taxon>
        <taxon>Ascomycota</taxon>
        <taxon>Pezizomycotina</taxon>
        <taxon>Eurotiomycetes</taxon>
        <taxon>Eurotiomycetidae</taxon>
        <taxon>Eurotiales</taxon>
        <taxon>Aspergillaceae</taxon>
        <taxon>Penicillium</taxon>
    </lineage>
</organism>
<evidence type="ECO:0000256" key="5">
    <source>
        <dbReference type="ARBA" id="ARBA00022737"/>
    </source>
</evidence>
<dbReference type="GO" id="GO:0007018">
    <property type="term" value="P:microtubule-based movement"/>
    <property type="evidence" value="ECO:0007669"/>
    <property type="project" value="TreeGrafter"/>
</dbReference>
<evidence type="ECO:0000256" key="8">
    <source>
        <dbReference type="ARBA" id="ARBA00023175"/>
    </source>
</evidence>
<dbReference type="SMART" id="SM00248">
    <property type="entry name" value="ANK"/>
    <property type="match status" value="5"/>
</dbReference>
<dbReference type="PANTHER" id="PTHR45783">
    <property type="entry name" value="KINESIN LIGHT CHAIN"/>
    <property type="match status" value="1"/>
</dbReference>
<feature type="repeat" description="ANK" evidence="10">
    <location>
        <begin position="648"/>
        <end position="680"/>
    </location>
</feature>
<dbReference type="GO" id="GO:0019894">
    <property type="term" value="F:kinesin binding"/>
    <property type="evidence" value="ECO:0007669"/>
    <property type="project" value="TreeGrafter"/>
</dbReference>
<evidence type="ECO:0000256" key="3">
    <source>
        <dbReference type="ARBA" id="ARBA00022490"/>
    </source>
</evidence>
<dbReference type="InterPro" id="IPR002151">
    <property type="entry name" value="Kinesin_light"/>
</dbReference>
<sequence>MDDIGAISTSCASCFDTLARSLCTSSDEFKRQMLPMAIENESARFKIWAGNLGALQRGRSSLDTRLRDSVVLRAAVLKFLGQLQDSLSKSAEITTGLRLPYEQSGDISQGPDENIEDSSDSSDSDSDMETAELAERLDEVKDIMEHLYRLSFKIRNTKHRSLTKKALLMKEEDPQTGKDLFSSYAIFDHRHVQELLDHLRLHPLSNEFAAEPTRDPKHGSFDVLDAEDHLLHSDDFLRDRLAKATTNRRRYFAYWRRHALKLSNVTNEQVLPQNFTTLMKPTQPVSKHPITPSISGNVELTPGPKTMLSGTDFSMYNRGLDDHLDTDTVISYATTAYDVDGNSSELPPPPADAAGKSEFVCPYCWVACPSRQGKGKSWQEHIRQDLQPYVCTYEKCTDADRMYASRHTWIEHERRVHRRVWRCFEHRSFISTSKNGLLQHFVDFHKDLDGQQIENIIDLAETTVADDRQMCPFCYSTGPFDKGLYNHMAYHQEQLATFAVSQNLDSNEEADSGKVEGIRSGGSLRSIDLYFPGGDNSLGSDDSEISVNKINNPLINAAGIGDEGVVRLLLENAAELNARGGKYGNALRAASSEGHERVVQMLLDNGAEVNAQGGEYGNALQAASSEGHERVVQMLLENGAEVNAQGGEYGSALQAASSEGHERVVQMLLENGAEVNARGGKYGNALQAALHGDHKWVAQMLLDRGAGIYTESGALDTEFTVDTVNQLALLYQDQGKPTEAEEIYQRGLVGREAALGPDHTSTLDTVNNFGTLLSNQGKLKEAEEMYRRALVGREIRQGLDHPSTLDTVNNLGNLFCKQGKLKEAEEMYRRALVGREAVLGLDHPPTFDTVNNLGTLFSKQGRLKEAEEIYQRALVGREALLGLDHPSALDTLNNLGDVFSDQGKLKEAEEIYQRALVGREIRLGLDHPSTLDTVNNLGNLFSDQGKLKEAEEMYRHALVGYEKALGLNHEKTRRILDQVNMLKMIDRK</sequence>
<keyword evidence="3" id="KW-0963">Cytoplasm</keyword>
<evidence type="ECO:0000256" key="11">
    <source>
        <dbReference type="SAM" id="MobiDB-lite"/>
    </source>
</evidence>
<evidence type="ECO:0000256" key="10">
    <source>
        <dbReference type="PROSITE-ProRule" id="PRU00023"/>
    </source>
</evidence>
<dbReference type="Pfam" id="PF13374">
    <property type="entry name" value="TPR_10"/>
    <property type="match status" value="2"/>
</dbReference>
<keyword evidence="10" id="KW-0040">ANK repeat</keyword>
<evidence type="ECO:0000313" key="12">
    <source>
        <dbReference type="EMBL" id="KAJ5521105.1"/>
    </source>
</evidence>
<comment type="caution">
    <text evidence="12">The sequence shown here is derived from an EMBL/GenBank/DDBJ whole genome shotgun (WGS) entry which is preliminary data.</text>
</comment>
<evidence type="ECO:0000313" key="13">
    <source>
        <dbReference type="Proteomes" id="UP001149954"/>
    </source>
</evidence>
<gene>
    <name evidence="12" type="ORF">N7463_001558</name>
</gene>
<comment type="subcellular location">
    <subcellularLocation>
        <location evidence="1">Cytoplasm</location>
        <location evidence="1">Cytoskeleton</location>
    </subcellularLocation>
</comment>
<evidence type="ECO:0000256" key="6">
    <source>
        <dbReference type="ARBA" id="ARBA00022803"/>
    </source>
</evidence>
<dbReference type="SUPFAM" id="SSF48403">
    <property type="entry name" value="Ankyrin repeat"/>
    <property type="match status" value="1"/>
</dbReference>
<evidence type="ECO:0000256" key="1">
    <source>
        <dbReference type="ARBA" id="ARBA00004245"/>
    </source>
</evidence>
<dbReference type="Pfam" id="PF12796">
    <property type="entry name" value="Ank_2"/>
    <property type="match status" value="2"/>
</dbReference>
<evidence type="ECO:0008006" key="14">
    <source>
        <dbReference type="Google" id="ProtNLM"/>
    </source>
</evidence>
<feature type="region of interest" description="Disordered" evidence="11">
    <location>
        <begin position="100"/>
        <end position="131"/>
    </location>
</feature>
<keyword evidence="9" id="KW-0206">Cytoskeleton</keyword>
<dbReference type="InterPro" id="IPR019734">
    <property type="entry name" value="TPR_rpt"/>
</dbReference>
<dbReference type="PANTHER" id="PTHR45783:SF3">
    <property type="entry name" value="KINESIN LIGHT CHAIN"/>
    <property type="match status" value="1"/>
</dbReference>
<dbReference type="EMBL" id="JAPWDS010000001">
    <property type="protein sequence ID" value="KAJ5521105.1"/>
    <property type="molecule type" value="Genomic_DNA"/>
</dbReference>
<dbReference type="SMART" id="SM00028">
    <property type="entry name" value="TPR"/>
    <property type="match status" value="6"/>
</dbReference>
<dbReference type="InterPro" id="IPR036770">
    <property type="entry name" value="Ankyrin_rpt-contain_sf"/>
</dbReference>
<feature type="repeat" description="ANK" evidence="10">
    <location>
        <begin position="615"/>
        <end position="647"/>
    </location>
</feature>
<dbReference type="SUPFAM" id="SSF48452">
    <property type="entry name" value="TPR-like"/>
    <property type="match status" value="1"/>
</dbReference>
<keyword evidence="6" id="KW-0802">TPR repeat</keyword>
<dbReference type="PROSITE" id="PS50088">
    <property type="entry name" value="ANK_REPEAT"/>
    <property type="match status" value="3"/>
</dbReference>
<reference evidence="12" key="2">
    <citation type="journal article" date="2023" name="IMA Fungus">
        <title>Comparative genomic study of the Penicillium genus elucidates a diverse pangenome and 15 lateral gene transfer events.</title>
        <authorList>
            <person name="Petersen C."/>
            <person name="Sorensen T."/>
            <person name="Nielsen M.R."/>
            <person name="Sondergaard T.E."/>
            <person name="Sorensen J.L."/>
            <person name="Fitzpatrick D.A."/>
            <person name="Frisvad J.C."/>
            <person name="Nielsen K.L."/>
        </authorList>
    </citation>
    <scope>NUCLEOTIDE SEQUENCE</scope>
    <source>
        <strain evidence="12">IBT 29495</strain>
    </source>
</reference>
<keyword evidence="13" id="KW-1185">Reference proteome</keyword>